<dbReference type="PROSITE" id="PS50943">
    <property type="entry name" value="HTH_CROC1"/>
    <property type="match status" value="1"/>
</dbReference>
<sequence length="448" mass="48944">MNEVDVLVGRQVAAARRRRGLSQVAFAALIGRSESWVSKVETGVIRLDSLSLAQRIAELVGIPLECLLALEARTGHRQVPVGQGQTLKLMHLLINPRDWEMWDEVKRRWFFGQAAASVMTMLDLLRTHPAHAHDLGDRFESVRAGRVRLDGETVEGLEQATLGYRRAYRSSSAFSLIGPAYGTLNVLLELAPDAGEHHDRVVSMIGQMGALVGTMLMLDLGDFDSSRQYLAIAARAGQQIDDPQLLGFALGCRAFHASYSGNRRGGLGFARGALDLAGRGIHPVTRGWLSAVASEMHASSGEDRECEFLLDEAACHLGRTDLADLADPWLGIGVFNVDKLAAYRGGGLMRLGRYGEAQNALLGALGRLDPALRKHRCTAHIDLAEAFVLDRKIDDGAEHAIDALRIIESTRHADSLRRVEKLFTAVRPARTATVRRLGEKLIALKAMS</sequence>
<accession>A0A1H6EXT8</accession>
<dbReference type="OrthoDB" id="3504495at2"/>
<gene>
    <name evidence="2" type="ORF">SAMN05444920_12225</name>
</gene>
<dbReference type="InterPro" id="IPR010982">
    <property type="entry name" value="Lambda_DNA-bd_dom_sf"/>
</dbReference>
<feature type="domain" description="HTH cro/C1-type" evidence="1">
    <location>
        <begin position="12"/>
        <end position="67"/>
    </location>
</feature>
<dbReference type="Pfam" id="PF13560">
    <property type="entry name" value="HTH_31"/>
    <property type="match status" value="1"/>
</dbReference>
<dbReference type="SUPFAM" id="SSF47413">
    <property type="entry name" value="lambda repressor-like DNA-binding domains"/>
    <property type="match status" value="1"/>
</dbReference>
<dbReference type="RefSeq" id="WP_160150653.1">
    <property type="nucleotide sequence ID" value="NZ_FNVT01000022.1"/>
</dbReference>
<dbReference type="Proteomes" id="UP000236732">
    <property type="component" value="Unassembled WGS sequence"/>
</dbReference>
<evidence type="ECO:0000313" key="2">
    <source>
        <dbReference type="EMBL" id="SEH01776.1"/>
    </source>
</evidence>
<reference evidence="2 3" key="1">
    <citation type="submission" date="2016-10" db="EMBL/GenBank/DDBJ databases">
        <authorList>
            <person name="de Groot N.N."/>
        </authorList>
    </citation>
    <scope>NUCLEOTIDE SEQUENCE [LARGE SCALE GENOMIC DNA]</scope>
    <source>
        <strain evidence="2 3">CGMCC 4.7037</strain>
    </source>
</reference>
<dbReference type="GO" id="GO:0003677">
    <property type="term" value="F:DNA binding"/>
    <property type="evidence" value="ECO:0007669"/>
    <property type="project" value="InterPro"/>
</dbReference>
<dbReference type="InterPro" id="IPR001387">
    <property type="entry name" value="Cro/C1-type_HTH"/>
</dbReference>
<keyword evidence="3" id="KW-1185">Reference proteome</keyword>
<dbReference type="SMART" id="SM00530">
    <property type="entry name" value="HTH_XRE"/>
    <property type="match status" value="1"/>
</dbReference>
<evidence type="ECO:0000259" key="1">
    <source>
        <dbReference type="PROSITE" id="PS50943"/>
    </source>
</evidence>
<organism evidence="2 3">
    <name type="scientific">Nonomuraea solani</name>
    <dbReference type="NCBI Taxonomy" id="1144553"/>
    <lineage>
        <taxon>Bacteria</taxon>
        <taxon>Bacillati</taxon>
        <taxon>Actinomycetota</taxon>
        <taxon>Actinomycetes</taxon>
        <taxon>Streptosporangiales</taxon>
        <taxon>Streptosporangiaceae</taxon>
        <taxon>Nonomuraea</taxon>
    </lineage>
</organism>
<evidence type="ECO:0000313" key="3">
    <source>
        <dbReference type="Proteomes" id="UP000236732"/>
    </source>
</evidence>
<dbReference type="AlphaFoldDB" id="A0A1H6EXT8"/>
<dbReference type="EMBL" id="FNVT01000022">
    <property type="protein sequence ID" value="SEH01776.1"/>
    <property type="molecule type" value="Genomic_DNA"/>
</dbReference>
<proteinExistence type="predicted"/>
<dbReference type="Gene3D" id="1.10.260.40">
    <property type="entry name" value="lambda repressor-like DNA-binding domains"/>
    <property type="match status" value="1"/>
</dbReference>
<dbReference type="CDD" id="cd00093">
    <property type="entry name" value="HTH_XRE"/>
    <property type="match status" value="1"/>
</dbReference>
<protein>
    <submittedName>
        <fullName evidence="2">Helix-turn-helix domain-containing protein</fullName>
    </submittedName>
</protein>
<name>A0A1H6EXT8_9ACTN</name>